<feature type="transmembrane region" description="Helical" evidence="1">
    <location>
        <begin position="82"/>
        <end position="100"/>
    </location>
</feature>
<dbReference type="KEGG" id="ise:JBKA6_0607"/>
<feature type="transmembrane region" description="Helical" evidence="1">
    <location>
        <begin position="120"/>
        <end position="143"/>
    </location>
</feature>
<feature type="transmembrane region" description="Helical" evidence="1">
    <location>
        <begin position="14"/>
        <end position="36"/>
    </location>
</feature>
<dbReference type="Proteomes" id="UP000243197">
    <property type="component" value="Chromosome"/>
</dbReference>
<name>A0A1J1E3J6_9FLAO</name>
<protein>
    <recommendedName>
        <fullName evidence="4">DUF420 domain-containing protein</fullName>
    </recommendedName>
</protein>
<dbReference type="EMBL" id="AP014564">
    <property type="protein sequence ID" value="BAV94620.1"/>
    <property type="molecule type" value="Genomic_DNA"/>
</dbReference>
<feature type="transmembrane region" description="Helical" evidence="1">
    <location>
        <begin position="163"/>
        <end position="181"/>
    </location>
</feature>
<organism evidence="2 3">
    <name type="scientific">Ichthyobacterium seriolicida</name>
    <dbReference type="NCBI Taxonomy" id="242600"/>
    <lineage>
        <taxon>Bacteria</taxon>
        <taxon>Pseudomonadati</taxon>
        <taxon>Bacteroidota</taxon>
        <taxon>Flavobacteriia</taxon>
        <taxon>Flavobacteriales</taxon>
        <taxon>Ichthyobacteriaceae</taxon>
        <taxon>Ichthyobacterium</taxon>
    </lineage>
</organism>
<dbReference type="Pfam" id="PF04238">
    <property type="entry name" value="DUF420"/>
    <property type="match status" value="1"/>
</dbReference>
<accession>A0A1J1E3J6</accession>
<keyword evidence="1" id="KW-1133">Transmembrane helix</keyword>
<sequence>MTDNYFRLKRADKIFIPVISIISIIIPIVVGVLIYLPDRYNIFDMEAGTLPLFHALLNASTAVLLFIALYQIKNRRIESHKRTMLMALGLSILFLLSYVISKIQHPPVAYRGEGFYRYLYFFILITHILLSAVVVPLCLLSVYRGLTRNDKLHKKISRWTFPIWMYVAITGVLVYVMMRPYY</sequence>
<gene>
    <name evidence="2" type="ORF">JBKA6_0607</name>
</gene>
<dbReference type="PANTHER" id="PTHR37692:SF1">
    <property type="entry name" value="DUF420 DOMAIN-CONTAINING PROTEIN"/>
    <property type="match status" value="1"/>
</dbReference>
<evidence type="ECO:0000313" key="3">
    <source>
        <dbReference type="Proteomes" id="UP000243197"/>
    </source>
</evidence>
<dbReference type="AlphaFoldDB" id="A0A1J1E3J6"/>
<dbReference type="InterPro" id="IPR007352">
    <property type="entry name" value="DUF420"/>
</dbReference>
<keyword evidence="3" id="KW-1185">Reference proteome</keyword>
<evidence type="ECO:0000256" key="1">
    <source>
        <dbReference type="SAM" id="Phobius"/>
    </source>
</evidence>
<keyword evidence="1" id="KW-0812">Transmembrane</keyword>
<keyword evidence="1" id="KW-0472">Membrane</keyword>
<feature type="transmembrane region" description="Helical" evidence="1">
    <location>
        <begin position="48"/>
        <end position="70"/>
    </location>
</feature>
<evidence type="ECO:0008006" key="4">
    <source>
        <dbReference type="Google" id="ProtNLM"/>
    </source>
</evidence>
<dbReference type="OrthoDB" id="9811380at2"/>
<reference evidence="2 3" key="1">
    <citation type="submission" date="2014-03" db="EMBL/GenBank/DDBJ databases">
        <title>complete genome sequence of Flavobacteriaceae bacterium JBKA-6.</title>
        <authorList>
            <person name="Takano T."/>
            <person name="Nakamura Y."/>
            <person name="Takuma S."/>
            <person name="Yasuike M."/>
            <person name="Matsuyama T."/>
            <person name="Sakai T."/>
            <person name="Fujiwara A."/>
            <person name="Kimoto K."/>
            <person name="Fukuda Y."/>
            <person name="Kondo H."/>
            <person name="Hirono I."/>
            <person name="Nakayasu C."/>
        </authorList>
    </citation>
    <scope>NUCLEOTIDE SEQUENCE [LARGE SCALE GENOMIC DNA]</scope>
    <source>
        <strain evidence="2 3">JBKA-6</strain>
    </source>
</reference>
<proteinExistence type="predicted"/>
<dbReference type="PANTHER" id="PTHR37692">
    <property type="entry name" value="HYPOTHETICAL MEMBRANE SPANNING PROTEIN"/>
    <property type="match status" value="1"/>
</dbReference>
<dbReference type="RefSeq" id="WP_096685761.1">
    <property type="nucleotide sequence ID" value="NZ_AP014564.1"/>
</dbReference>
<evidence type="ECO:0000313" key="2">
    <source>
        <dbReference type="EMBL" id="BAV94620.1"/>
    </source>
</evidence>